<gene>
    <name evidence="2" type="ORF">EAH77_22350</name>
</gene>
<feature type="transmembrane region" description="Helical" evidence="1">
    <location>
        <begin position="112"/>
        <end position="129"/>
    </location>
</feature>
<keyword evidence="1" id="KW-0812">Transmembrane</keyword>
<proteinExistence type="predicted"/>
<organism evidence="2 3">
    <name type="scientific">Ewingella americana</name>
    <dbReference type="NCBI Taxonomy" id="41202"/>
    <lineage>
        <taxon>Bacteria</taxon>
        <taxon>Pseudomonadati</taxon>
        <taxon>Pseudomonadota</taxon>
        <taxon>Gammaproteobacteria</taxon>
        <taxon>Enterobacterales</taxon>
        <taxon>Yersiniaceae</taxon>
        <taxon>Ewingella</taxon>
    </lineage>
</organism>
<dbReference type="OrthoDB" id="9832950at2"/>
<comment type="caution">
    <text evidence="2">The sequence shown here is derived from an EMBL/GenBank/DDBJ whole genome shotgun (WGS) entry which is preliminary data.</text>
</comment>
<reference evidence="2 3" key="1">
    <citation type="journal article" date="2019" name="Environ. Microbiol.">
        <title>Species interactions and distinct microbial communities in high Arctic permafrost affected cryosols are associated with the CH4 and CO2 gas fluxes.</title>
        <authorList>
            <person name="Altshuler I."/>
            <person name="Hamel J."/>
            <person name="Turney S."/>
            <person name="Magnuson E."/>
            <person name="Levesque R."/>
            <person name="Greer C."/>
            <person name="Whyte L.G."/>
        </authorList>
    </citation>
    <scope>NUCLEOTIDE SEQUENCE [LARGE SCALE GENOMIC DNA]</scope>
    <source>
        <strain evidence="2 3">E4</strain>
    </source>
</reference>
<evidence type="ECO:0000256" key="1">
    <source>
        <dbReference type="SAM" id="Phobius"/>
    </source>
</evidence>
<dbReference type="EMBL" id="RCZD01000016">
    <property type="protein sequence ID" value="TPG56817.1"/>
    <property type="molecule type" value="Genomic_DNA"/>
</dbReference>
<feature type="transmembrane region" description="Helical" evidence="1">
    <location>
        <begin position="20"/>
        <end position="41"/>
    </location>
</feature>
<accession>A0A502G4A9</accession>
<dbReference type="RefSeq" id="WP_140475191.1">
    <property type="nucleotide sequence ID" value="NZ_RCZD01000016.1"/>
</dbReference>
<protein>
    <submittedName>
        <fullName evidence="2">Uncharacterized protein</fullName>
    </submittedName>
</protein>
<evidence type="ECO:0000313" key="2">
    <source>
        <dbReference type="EMBL" id="TPG56817.1"/>
    </source>
</evidence>
<keyword evidence="1" id="KW-1133">Transmembrane helix</keyword>
<keyword evidence="3" id="KW-1185">Reference proteome</keyword>
<keyword evidence="1" id="KW-0472">Membrane</keyword>
<evidence type="ECO:0000313" key="3">
    <source>
        <dbReference type="Proteomes" id="UP000317663"/>
    </source>
</evidence>
<dbReference type="AlphaFoldDB" id="A0A502G4A9"/>
<sequence length="161" mass="17741">MQYSVLKTGAGACWTTVRLLIDILVIGPVLIFSLLILFSAWPSPGAFMINQAEGLVRGAEPGKVWGCAPIPDMLEINQRAIPQPVKPLSPYFCLPEQVGRETYATSFNHTLIQLYGMVTTLYAFLYFALRMGMKGAGRKDRAPLMAMGVAVHAEGREKQHE</sequence>
<name>A0A502G4A9_9GAMM</name>
<dbReference type="Proteomes" id="UP000317663">
    <property type="component" value="Unassembled WGS sequence"/>
</dbReference>